<dbReference type="EMBL" id="HBHQ01024003">
    <property type="protein sequence ID" value="CAD9824366.1"/>
    <property type="molecule type" value="Transcribed_RNA"/>
</dbReference>
<dbReference type="InterPro" id="IPR000560">
    <property type="entry name" value="His_Pase_clade-2"/>
</dbReference>
<sequence length="502" mass="55589">MTSPPPPPVVEEEEEGQPEQTSAGADAMFLFEKRYDALQNPPRLSNELNGTCQRGQLLLRGYDQELANGQHLRNAYAFYGQQGDDQGAAADKRMRLFDLTDMNPKDGLPYAEPNLRFRADDDQRTLMSGQVLLRGLFGEEFAKHSETMGEDPIIPLHTADRSRDVLGLEQHMCPRLNDLGTQAEQSKEFQSLNNSLEAITIRTMMERELGGDFLDAAIDCLMTVICTDRPLPDILNDYNGISVPSSQGESRASSSSSDSSDNGNHNYGDNLFDRVAVLSNALDTFRSTFNDGAYAKLAMGPLWAEILNVIQPVVDGNKNATKLNLISGHDTTIFPLLVSLGANMWDNVWPPYASMLILEIHEMQGDGPTHMFRIIYNGRVFTPRMHGCPAESELCPIDVLMTQMKESASLINDCDSLAEDEEASVLLTTVQDSKLLISNAGGMFLLFGIVLLSSLMGGLVVFVSLTRRLPFQKLKTSTPLEMRRTHNVLHLTDPHDDETTLT</sequence>
<reference evidence="5" key="1">
    <citation type="submission" date="2021-01" db="EMBL/GenBank/DDBJ databases">
        <authorList>
            <person name="Corre E."/>
            <person name="Pelletier E."/>
            <person name="Niang G."/>
            <person name="Scheremetjew M."/>
            <person name="Finn R."/>
            <person name="Kale V."/>
            <person name="Holt S."/>
            <person name="Cochrane G."/>
            <person name="Meng A."/>
            <person name="Brown T."/>
            <person name="Cohen L."/>
        </authorList>
    </citation>
    <scope>NUCLEOTIDE SEQUENCE</scope>
    <source>
        <strain evidence="5">CCMP2084</strain>
    </source>
</reference>
<keyword evidence="2" id="KW-0378">Hydrolase</keyword>
<dbReference type="SUPFAM" id="SSF53254">
    <property type="entry name" value="Phosphoglycerate mutase-like"/>
    <property type="match status" value="1"/>
</dbReference>
<dbReference type="AlphaFoldDB" id="A0A7S2UMM8"/>
<protein>
    <recommendedName>
        <fullName evidence="6">Acid phosphatase</fullName>
    </recommendedName>
</protein>
<evidence type="ECO:0000256" key="2">
    <source>
        <dbReference type="ARBA" id="ARBA00022801"/>
    </source>
</evidence>
<keyword evidence="4" id="KW-0472">Membrane</keyword>
<dbReference type="Gene3D" id="3.40.50.1240">
    <property type="entry name" value="Phosphoglycerate mutase-like"/>
    <property type="match status" value="1"/>
</dbReference>
<accession>A0A7S2UMM8</accession>
<name>A0A7S2UMM8_9STRA</name>
<feature type="region of interest" description="Disordered" evidence="3">
    <location>
        <begin position="242"/>
        <end position="265"/>
    </location>
</feature>
<evidence type="ECO:0008006" key="6">
    <source>
        <dbReference type="Google" id="ProtNLM"/>
    </source>
</evidence>
<dbReference type="PANTHER" id="PTHR11567">
    <property type="entry name" value="ACID PHOSPHATASE-RELATED"/>
    <property type="match status" value="1"/>
</dbReference>
<gene>
    <name evidence="5" type="ORF">ASEP1449_LOCUS16200</name>
</gene>
<keyword evidence="4" id="KW-1133">Transmembrane helix</keyword>
<dbReference type="CDD" id="cd07061">
    <property type="entry name" value="HP_HAP_like"/>
    <property type="match status" value="1"/>
</dbReference>
<proteinExistence type="inferred from homology"/>
<dbReference type="InterPro" id="IPR033379">
    <property type="entry name" value="Acid_Pase_AS"/>
</dbReference>
<dbReference type="Pfam" id="PF00328">
    <property type="entry name" value="His_Phos_2"/>
    <property type="match status" value="1"/>
</dbReference>
<dbReference type="InterPro" id="IPR029033">
    <property type="entry name" value="His_PPase_superfam"/>
</dbReference>
<evidence type="ECO:0000256" key="3">
    <source>
        <dbReference type="SAM" id="MobiDB-lite"/>
    </source>
</evidence>
<feature type="region of interest" description="Disordered" evidence="3">
    <location>
        <begin position="1"/>
        <end position="24"/>
    </location>
</feature>
<evidence type="ECO:0000256" key="1">
    <source>
        <dbReference type="ARBA" id="ARBA00005375"/>
    </source>
</evidence>
<feature type="transmembrane region" description="Helical" evidence="4">
    <location>
        <begin position="443"/>
        <end position="465"/>
    </location>
</feature>
<evidence type="ECO:0000313" key="5">
    <source>
        <dbReference type="EMBL" id="CAD9824366.1"/>
    </source>
</evidence>
<organism evidence="5">
    <name type="scientific">Attheya septentrionalis</name>
    <dbReference type="NCBI Taxonomy" id="420275"/>
    <lineage>
        <taxon>Eukaryota</taxon>
        <taxon>Sar</taxon>
        <taxon>Stramenopiles</taxon>
        <taxon>Ochrophyta</taxon>
        <taxon>Bacillariophyta</taxon>
        <taxon>Coscinodiscophyceae</taxon>
        <taxon>Chaetocerotophycidae</taxon>
        <taxon>Chaetocerotales</taxon>
        <taxon>Attheyaceae</taxon>
        <taxon>Attheya</taxon>
    </lineage>
</organism>
<comment type="similarity">
    <text evidence="1">Belongs to the histidine acid phosphatase family.</text>
</comment>
<feature type="compositionally biased region" description="Low complexity" evidence="3">
    <location>
        <begin position="245"/>
        <end position="260"/>
    </location>
</feature>
<evidence type="ECO:0000256" key="4">
    <source>
        <dbReference type="SAM" id="Phobius"/>
    </source>
</evidence>
<dbReference type="PANTHER" id="PTHR11567:SF110">
    <property type="entry name" value="2-PHOSPHOXYLOSE PHOSPHATASE 1"/>
    <property type="match status" value="1"/>
</dbReference>
<dbReference type="GO" id="GO:0016791">
    <property type="term" value="F:phosphatase activity"/>
    <property type="evidence" value="ECO:0007669"/>
    <property type="project" value="TreeGrafter"/>
</dbReference>
<keyword evidence="4" id="KW-0812">Transmembrane</keyword>
<dbReference type="PROSITE" id="PS00778">
    <property type="entry name" value="HIS_ACID_PHOSPHAT_2"/>
    <property type="match status" value="1"/>
</dbReference>
<dbReference type="InterPro" id="IPR050645">
    <property type="entry name" value="Histidine_acid_phosphatase"/>
</dbReference>